<comment type="caution">
    <text evidence="2">The sequence shown here is derived from an EMBL/GenBank/DDBJ whole genome shotgun (WGS) entry which is preliminary data.</text>
</comment>
<feature type="compositionally biased region" description="Basic and acidic residues" evidence="1">
    <location>
        <begin position="91"/>
        <end position="100"/>
    </location>
</feature>
<evidence type="ECO:0000313" key="2">
    <source>
        <dbReference type="EMBL" id="RDI67000.1"/>
    </source>
</evidence>
<dbReference type="AlphaFoldDB" id="A0A370I8R2"/>
<feature type="compositionally biased region" description="Pro residues" evidence="1">
    <location>
        <begin position="59"/>
        <end position="68"/>
    </location>
</feature>
<reference evidence="2 3" key="1">
    <citation type="submission" date="2018-07" db="EMBL/GenBank/DDBJ databases">
        <title>Genomic Encyclopedia of Type Strains, Phase IV (KMG-IV): sequencing the most valuable type-strain genomes for metagenomic binning, comparative biology and taxonomic classification.</title>
        <authorList>
            <person name="Goeker M."/>
        </authorList>
    </citation>
    <scope>NUCLEOTIDE SEQUENCE [LARGE SCALE GENOMIC DNA]</scope>
    <source>
        <strain evidence="2 3">DSM 44290</strain>
    </source>
</reference>
<dbReference type="Proteomes" id="UP000254869">
    <property type="component" value="Unassembled WGS sequence"/>
</dbReference>
<proteinExistence type="predicted"/>
<organism evidence="2 3">
    <name type="scientific">Nocardia pseudobrasiliensis</name>
    <dbReference type="NCBI Taxonomy" id="45979"/>
    <lineage>
        <taxon>Bacteria</taxon>
        <taxon>Bacillati</taxon>
        <taxon>Actinomycetota</taxon>
        <taxon>Actinomycetes</taxon>
        <taxon>Mycobacteriales</taxon>
        <taxon>Nocardiaceae</taxon>
        <taxon>Nocardia</taxon>
    </lineage>
</organism>
<protein>
    <submittedName>
        <fullName evidence="2">Uncharacterized protein</fullName>
    </submittedName>
</protein>
<keyword evidence="3" id="KW-1185">Reference proteome</keyword>
<sequence>MGKHSVPRDPFSAKRLAFLSATAVVTAVVANNHRPWHENHSAPPSTLGLPTTREYLDPTLPPPNPPGTIVPLPADEGPADDYTPPGNRSGPFERRDEPSPPRRNPRPEPGPNTVPAHDVAMTRDMDAMSHGVTASISQAMDARDALTHAVHPTAAPAPDPNRERDLADIATAITRAMTDLAIALQSAAAAVEPR</sequence>
<accession>A0A370I8R2</accession>
<evidence type="ECO:0000256" key="1">
    <source>
        <dbReference type="SAM" id="MobiDB-lite"/>
    </source>
</evidence>
<dbReference type="STRING" id="1210086.GCA_001613105_06056"/>
<gene>
    <name evidence="2" type="ORF">DFR76_10371</name>
</gene>
<evidence type="ECO:0000313" key="3">
    <source>
        <dbReference type="Proteomes" id="UP000254869"/>
    </source>
</evidence>
<dbReference type="EMBL" id="QQBC01000003">
    <property type="protein sequence ID" value="RDI67000.1"/>
    <property type="molecule type" value="Genomic_DNA"/>
</dbReference>
<feature type="region of interest" description="Disordered" evidence="1">
    <location>
        <begin position="35"/>
        <end position="117"/>
    </location>
</feature>
<name>A0A370I8R2_9NOCA</name>
<dbReference type="RefSeq" id="WP_068005012.1">
    <property type="nucleotide sequence ID" value="NZ_QQBC01000003.1"/>
</dbReference>